<gene>
    <name evidence="3" type="ORF">PROVRUST_08217</name>
</gene>
<dbReference type="eggNOG" id="COG0438">
    <property type="taxonomic scope" value="Bacteria"/>
</dbReference>
<dbReference type="InterPro" id="IPR001296">
    <property type="entry name" value="Glyco_trans_1"/>
</dbReference>
<dbReference type="PANTHER" id="PTHR12526">
    <property type="entry name" value="GLYCOSYLTRANSFERASE"/>
    <property type="match status" value="1"/>
</dbReference>
<evidence type="ECO:0000313" key="4">
    <source>
        <dbReference type="Proteomes" id="UP000005512"/>
    </source>
</evidence>
<feature type="domain" description="Glycosyl transferase family 1" evidence="1">
    <location>
        <begin position="179"/>
        <end position="340"/>
    </location>
</feature>
<dbReference type="Gene3D" id="3.40.50.2000">
    <property type="entry name" value="Glycogen Phosphorylase B"/>
    <property type="match status" value="2"/>
</dbReference>
<dbReference type="RefSeq" id="WP_006816207.1">
    <property type="nucleotide sequence ID" value="NZ_GG703822.1"/>
</dbReference>
<evidence type="ECO:0000259" key="2">
    <source>
        <dbReference type="Pfam" id="PF13439"/>
    </source>
</evidence>
<accession>D1P7J6</accession>
<reference evidence="3" key="1">
    <citation type="submission" date="2009-12" db="EMBL/GenBank/DDBJ databases">
        <authorList>
            <person name="Weinstock G."/>
            <person name="Sodergren E."/>
            <person name="Clifton S."/>
            <person name="Fulton L."/>
            <person name="Fulton B."/>
            <person name="Courtney L."/>
            <person name="Fronick C."/>
            <person name="Harrison M."/>
            <person name="Strong C."/>
            <person name="Farmer C."/>
            <person name="Delahaunty K."/>
            <person name="Markovic C."/>
            <person name="Hall O."/>
            <person name="Minx P."/>
            <person name="Tomlinson C."/>
            <person name="Mitreva M."/>
            <person name="Nelson J."/>
            <person name="Hou S."/>
            <person name="Wollam A."/>
            <person name="Pepin K.H."/>
            <person name="Johnson M."/>
            <person name="Bhonagiri V."/>
            <person name="Nash W.E."/>
            <person name="Warren W."/>
            <person name="Chinwalla A."/>
            <person name="Mardis E.R."/>
            <person name="Wilson R.K."/>
        </authorList>
    </citation>
    <scope>NUCLEOTIDE SEQUENCE [LARGE SCALE GENOMIC DNA]</scope>
    <source>
        <strain evidence="3">DSM 4541</strain>
    </source>
</reference>
<dbReference type="Proteomes" id="UP000005512">
    <property type="component" value="Unassembled WGS sequence"/>
</dbReference>
<dbReference type="Pfam" id="PF13439">
    <property type="entry name" value="Glyco_transf_4"/>
    <property type="match status" value="1"/>
</dbReference>
<dbReference type="PANTHER" id="PTHR12526:SF630">
    <property type="entry name" value="GLYCOSYLTRANSFERASE"/>
    <property type="match status" value="1"/>
</dbReference>
<dbReference type="STRING" id="500637.PROVRUST_08217"/>
<protein>
    <submittedName>
        <fullName evidence="3">Glycosyltransferase, group 1 family protein</fullName>
        <ecNumber evidence="3">2.4.-.-</ecNumber>
    </submittedName>
</protein>
<proteinExistence type="predicted"/>
<keyword evidence="4" id="KW-1185">Reference proteome</keyword>
<dbReference type="AlphaFoldDB" id="D1P7J6"/>
<dbReference type="GO" id="GO:0016757">
    <property type="term" value="F:glycosyltransferase activity"/>
    <property type="evidence" value="ECO:0007669"/>
    <property type="project" value="UniProtKB-KW"/>
</dbReference>
<keyword evidence="3" id="KW-0808">Transferase</keyword>
<evidence type="ECO:0000259" key="1">
    <source>
        <dbReference type="Pfam" id="PF00534"/>
    </source>
</evidence>
<organism evidence="3 4">
    <name type="scientific">Providencia rustigianii DSM 4541</name>
    <dbReference type="NCBI Taxonomy" id="500637"/>
    <lineage>
        <taxon>Bacteria</taxon>
        <taxon>Pseudomonadati</taxon>
        <taxon>Pseudomonadota</taxon>
        <taxon>Gammaproteobacteria</taxon>
        <taxon>Enterobacterales</taxon>
        <taxon>Morganellaceae</taxon>
        <taxon>Providencia</taxon>
    </lineage>
</organism>
<dbReference type="EC" id="2.4.-.-" evidence="3"/>
<dbReference type="SUPFAM" id="SSF53756">
    <property type="entry name" value="UDP-Glycosyltransferase/glycogen phosphorylase"/>
    <property type="match status" value="1"/>
</dbReference>
<sequence length="366" mass="41324">MMKIVFITTGLGMGGAEKQLCNLADEYVKRGHFVHIISLTDTLIIKPQKSEVKIDCLNLKKSLFGFIKAYFSARKIIIKIKPDVVHSHMIHANIFARLLRISTPMKFLVSTMHNKNEGGRLRMLSYRFTDFLADISTNVSQEAVDEFLEKKAVTPNKIRTQYNGIDTTKFTFSQKSRISIKSELNISENDIVFLSVGRLTKAKDYPNLLVAFSHVRATYSNIKILIIGDGELKEELHSLTKKLNLESNVIFLGLKDNIHDWMSACDFFVLSSEWEGFGLVVAEAMSCERITIATDSGGVKEVLGNNGFLVPIKDSKKLSDAILKAISMPNLDKENLQKLARKHIEDNFSIENIVSNWIEIYSNAKK</sequence>
<dbReference type="EMBL" id="ABXV02000051">
    <property type="protein sequence ID" value="EFB70736.1"/>
    <property type="molecule type" value="Genomic_DNA"/>
</dbReference>
<feature type="domain" description="Glycosyltransferase subfamily 4-like N-terminal" evidence="2">
    <location>
        <begin position="13"/>
        <end position="168"/>
    </location>
</feature>
<evidence type="ECO:0000313" key="3">
    <source>
        <dbReference type="EMBL" id="EFB70736.1"/>
    </source>
</evidence>
<dbReference type="InterPro" id="IPR028098">
    <property type="entry name" value="Glyco_trans_4-like_N"/>
</dbReference>
<name>D1P7J6_9GAMM</name>
<comment type="caution">
    <text evidence="3">The sequence shown here is derived from an EMBL/GenBank/DDBJ whole genome shotgun (WGS) entry which is preliminary data.</text>
</comment>
<dbReference type="GO" id="GO:1901135">
    <property type="term" value="P:carbohydrate derivative metabolic process"/>
    <property type="evidence" value="ECO:0007669"/>
    <property type="project" value="UniProtKB-ARBA"/>
</dbReference>
<dbReference type="Pfam" id="PF00534">
    <property type="entry name" value="Glycos_transf_1"/>
    <property type="match status" value="1"/>
</dbReference>
<dbReference type="HOGENOM" id="CLU_009583_0_3_6"/>
<keyword evidence="3" id="KW-0328">Glycosyltransferase</keyword>